<dbReference type="AlphaFoldDB" id="A0AAD4CEP4"/>
<dbReference type="EMBL" id="VCAU01000105">
    <property type="protein sequence ID" value="KAF9885045.1"/>
    <property type="molecule type" value="Genomic_DNA"/>
</dbReference>
<protein>
    <submittedName>
        <fullName evidence="2">Uncharacterized protein</fullName>
    </submittedName>
</protein>
<gene>
    <name evidence="2" type="ORF">FE257_000776</name>
</gene>
<organism evidence="2 3">
    <name type="scientific">Aspergillus nanangensis</name>
    <dbReference type="NCBI Taxonomy" id="2582783"/>
    <lineage>
        <taxon>Eukaryota</taxon>
        <taxon>Fungi</taxon>
        <taxon>Dikarya</taxon>
        <taxon>Ascomycota</taxon>
        <taxon>Pezizomycotina</taxon>
        <taxon>Eurotiomycetes</taxon>
        <taxon>Eurotiomycetidae</taxon>
        <taxon>Eurotiales</taxon>
        <taxon>Aspergillaceae</taxon>
        <taxon>Aspergillus</taxon>
        <taxon>Aspergillus subgen. Circumdati</taxon>
    </lineage>
</organism>
<evidence type="ECO:0000313" key="2">
    <source>
        <dbReference type="EMBL" id="KAF9885045.1"/>
    </source>
</evidence>
<keyword evidence="3" id="KW-1185">Reference proteome</keyword>
<feature type="signal peptide" evidence="1">
    <location>
        <begin position="1"/>
        <end position="18"/>
    </location>
</feature>
<keyword evidence="1" id="KW-0732">Signal</keyword>
<evidence type="ECO:0000313" key="3">
    <source>
        <dbReference type="Proteomes" id="UP001194746"/>
    </source>
</evidence>
<sequence>MRRHLVFLLPAVLSSAIALPGIGHEVHQRQGCGMWGDLCGFKGQPECCPELECWPPVEEMDGRYCLPRDTARSFTANLGGR</sequence>
<reference evidence="2" key="2">
    <citation type="submission" date="2020-02" db="EMBL/GenBank/DDBJ databases">
        <authorList>
            <person name="Gilchrist C.L.M."/>
            <person name="Chooi Y.-H."/>
        </authorList>
    </citation>
    <scope>NUCLEOTIDE SEQUENCE</scope>
    <source>
        <strain evidence="2">MST-FP2251</strain>
    </source>
</reference>
<comment type="caution">
    <text evidence="2">The sequence shown here is derived from an EMBL/GenBank/DDBJ whole genome shotgun (WGS) entry which is preliminary data.</text>
</comment>
<name>A0AAD4CEP4_ASPNN</name>
<proteinExistence type="predicted"/>
<feature type="chain" id="PRO_5042220169" evidence="1">
    <location>
        <begin position="19"/>
        <end position="81"/>
    </location>
</feature>
<evidence type="ECO:0000256" key="1">
    <source>
        <dbReference type="SAM" id="SignalP"/>
    </source>
</evidence>
<dbReference type="Proteomes" id="UP001194746">
    <property type="component" value="Unassembled WGS sequence"/>
</dbReference>
<reference evidence="2" key="1">
    <citation type="journal article" date="2019" name="Beilstein J. Org. Chem.">
        <title>Nanangenines: drimane sesquiterpenoids as the dominant metabolite cohort of a novel Australian fungus, Aspergillus nanangensis.</title>
        <authorList>
            <person name="Lacey H.J."/>
            <person name="Gilchrist C.L.M."/>
            <person name="Crombie A."/>
            <person name="Kalaitzis J.A."/>
            <person name="Vuong D."/>
            <person name="Rutledge P.J."/>
            <person name="Turner P."/>
            <person name="Pitt J.I."/>
            <person name="Lacey E."/>
            <person name="Chooi Y.H."/>
            <person name="Piggott A.M."/>
        </authorList>
    </citation>
    <scope>NUCLEOTIDE SEQUENCE</scope>
    <source>
        <strain evidence="2">MST-FP2251</strain>
    </source>
</reference>
<accession>A0AAD4CEP4</accession>